<evidence type="ECO:0000313" key="3">
    <source>
        <dbReference type="EMBL" id="EON62695.1"/>
    </source>
</evidence>
<evidence type="ECO:0008006" key="5">
    <source>
        <dbReference type="Google" id="ProtNLM"/>
    </source>
</evidence>
<evidence type="ECO:0000313" key="4">
    <source>
        <dbReference type="Proteomes" id="UP000016924"/>
    </source>
</evidence>
<feature type="compositionally biased region" description="Polar residues" evidence="1">
    <location>
        <begin position="172"/>
        <end position="190"/>
    </location>
</feature>
<accession>R7YLB6</accession>
<protein>
    <recommendedName>
        <fullName evidence="5">Ig-like domain-containing protein</fullName>
    </recommendedName>
</protein>
<dbReference type="OrthoDB" id="4991875at2759"/>
<dbReference type="EMBL" id="JH767560">
    <property type="protein sequence ID" value="EON62695.1"/>
    <property type="molecule type" value="Genomic_DNA"/>
</dbReference>
<dbReference type="Proteomes" id="UP000016924">
    <property type="component" value="Unassembled WGS sequence"/>
</dbReference>
<organism evidence="3 4">
    <name type="scientific">Coniosporium apollinis (strain CBS 100218)</name>
    <name type="common">Rock-inhabiting black yeast</name>
    <dbReference type="NCBI Taxonomy" id="1168221"/>
    <lineage>
        <taxon>Eukaryota</taxon>
        <taxon>Fungi</taxon>
        <taxon>Dikarya</taxon>
        <taxon>Ascomycota</taxon>
        <taxon>Pezizomycotina</taxon>
        <taxon>Dothideomycetes</taxon>
        <taxon>Dothideomycetes incertae sedis</taxon>
        <taxon>Coniosporium</taxon>
    </lineage>
</organism>
<keyword evidence="2" id="KW-0732">Signal</keyword>
<dbReference type="RefSeq" id="XP_007778012.1">
    <property type="nucleotide sequence ID" value="XM_007779822.1"/>
</dbReference>
<feature type="region of interest" description="Disordered" evidence="1">
    <location>
        <begin position="153"/>
        <end position="211"/>
    </location>
</feature>
<proteinExistence type="predicted"/>
<dbReference type="HOGENOM" id="CLU_1194819_0_0_1"/>
<evidence type="ECO:0000256" key="1">
    <source>
        <dbReference type="SAM" id="MobiDB-lite"/>
    </source>
</evidence>
<feature type="compositionally biased region" description="Low complexity" evidence="1">
    <location>
        <begin position="154"/>
        <end position="171"/>
    </location>
</feature>
<dbReference type="GeneID" id="19899230"/>
<feature type="signal peptide" evidence="2">
    <location>
        <begin position="1"/>
        <end position="21"/>
    </location>
</feature>
<dbReference type="PANTHER" id="PTHR40640">
    <property type="entry name" value="ANCHORED GLYCOPROTEIN, PUTATIVE (AFU_ORTHOLOGUE AFUA_8G04860)-RELATED"/>
    <property type="match status" value="1"/>
</dbReference>
<evidence type="ECO:0000256" key="2">
    <source>
        <dbReference type="SAM" id="SignalP"/>
    </source>
</evidence>
<dbReference type="AlphaFoldDB" id="R7YLB6"/>
<feature type="chain" id="PRO_5004460928" description="Ig-like domain-containing protein" evidence="2">
    <location>
        <begin position="22"/>
        <end position="232"/>
    </location>
</feature>
<feature type="compositionally biased region" description="Low complexity" evidence="1">
    <location>
        <begin position="191"/>
        <end position="205"/>
    </location>
</feature>
<keyword evidence="4" id="KW-1185">Reference proteome</keyword>
<dbReference type="OMA" id="CAETYIG"/>
<name>R7YLB6_CONA1</name>
<reference evidence="4" key="1">
    <citation type="submission" date="2012-06" db="EMBL/GenBank/DDBJ databases">
        <title>The genome sequence of Coniosporium apollinis CBS 100218.</title>
        <authorList>
            <consortium name="The Broad Institute Genome Sequencing Platform"/>
            <person name="Cuomo C."/>
            <person name="Gorbushina A."/>
            <person name="Noack S."/>
            <person name="Walker B."/>
            <person name="Young S.K."/>
            <person name="Zeng Q."/>
            <person name="Gargeya S."/>
            <person name="Fitzgerald M."/>
            <person name="Haas B."/>
            <person name="Abouelleil A."/>
            <person name="Alvarado L."/>
            <person name="Arachchi H.M."/>
            <person name="Berlin A.M."/>
            <person name="Chapman S.B."/>
            <person name="Goldberg J."/>
            <person name="Griggs A."/>
            <person name="Gujja S."/>
            <person name="Hansen M."/>
            <person name="Howarth C."/>
            <person name="Imamovic A."/>
            <person name="Larimer J."/>
            <person name="McCowan C."/>
            <person name="Montmayeur A."/>
            <person name="Murphy C."/>
            <person name="Neiman D."/>
            <person name="Pearson M."/>
            <person name="Priest M."/>
            <person name="Roberts A."/>
            <person name="Saif S."/>
            <person name="Shea T."/>
            <person name="Sisk P."/>
            <person name="Sykes S."/>
            <person name="Wortman J."/>
            <person name="Nusbaum C."/>
            <person name="Birren B."/>
        </authorList>
    </citation>
    <scope>NUCLEOTIDE SEQUENCE [LARGE SCALE GENOMIC DNA]</scope>
    <source>
        <strain evidence="4">CBS 100218</strain>
    </source>
</reference>
<sequence length="232" mass="23071">MVASWFHRLTFLLLCIQSAVSQQSQTVSLLDLGISGLVASVITADATATTYKLDCPSNDPTNCGYESGYTPTVTAVGGPSTAAMTDKAVISGTSVAYTYACDVTNSESGTASGSCSYTGTSGGVTATTTGSLSARDTYIPIVVTAGLEKLLNDQGASSSPTPTGSATAQTSVSSPAESPTRSTTAQTSVRSTTESATESAAAQTSNGSAPVSDTVHVGGAVAWLAGVLLAAL</sequence>
<dbReference type="PANTHER" id="PTHR40640:SF1">
    <property type="entry name" value="ANCHORED GLYCOPROTEIN, PUTATIVE (AFU_ORTHOLOGUE AFUA_8G04860)-RELATED"/>
    <property type="match status" value="1"/>
</dbReference>
<gene>
    <name evidence="3" type="ORF">W97_01919</name>
</gene>